<evidence type="ECO:0000259" key="6">
    <source>
        <dbReference type="Pfam" id="PF04932"/>
    </source>
</evidence>
<dbReference type="PANTHER" id="PTHR37422">
    <property type="entry name" value="TEICHURONIC ACID BIOSYNTHESIS PROTEIN TUAE"/>
    <property type="match status" value="1"/>
</dbReference>
<feature type="transmembrane region" description="Helical" evidence="5">
    <location>
        <begin position="12"/>
        <end position="30"/>
    </location>
</feature>
<evidence type="ECO:0000313" key="7">
    <source>
        <dbReference type="EMBL" id="OGC68952.1"/>
    </source>
</evidence>
<feature type="transmembrane region" description="Helical" evidence="5">
    <location>
        <begin position="71"/>
        <end position="93"/>
    </location>
</feature>
<evidence type="ECO:0000256" key="1">
    <source>
        <dbReference type="ARBA" id="ARBA00004141"/>
    </source>
</evidence>
<keyword evidence="3 5" id="KW-1133">Transmembrane helix</keyword>
<dbReference type="InterPro" id="IPR051533">
    <property type="entry name" value="WaaL-like"/>
</dbReference>
<keyword evidence="4 5" id="KW-0472">Membrane</keyword>
<dbReference type="InterPro" id="IPR007016">
    <property type="entry name" value="O-antigen_ligase-rel_domated"/>
</dbReference>
<reference evidence="7 8" key="1">
    <citation type="journal article" date="2016" name="Nat. Commun.">
        <title>Thousands of microbial genomes shed light on interconnected biogeochemical processes in an aquifer system.</title>
        <authorList>
            <person name="Anantharaman K."/>
            <person name="Brown C.T."/>
            <person name="Hug L.A."/>
            <person name="Sharon I."/>
            <person name="Castelle C.J."/>
            <person name="Probst A.J."/>
            <person name="Thomas B.C."/>
            <person name="Singh A."/>
            <person name="Wilkins M.J."/>
            <person name="Karaoz U."/>
            <person name="Brodie E.L."/>
            <person name="Williams K.H."/>
            <person name="Hubbard S.S."/>
            <person name="Banfield J.F."/>
        </authorList>
    </citation>
    <scope>NUCLEOTIDE SEQUENCE [LARGE SCALE GENOMIC DNA]</scope>
</reference>
<accession>A0A1F4WHQ8</accession>
<protein>
    <recommendedName>
        <fullName evidence="6">O-antigen ligase-related domain-containing protein</fullName>
    </recommendedName>
</protein>
<comment type="caution">
    <text evidence="7">The sequence shown here is derived from an EMBL/GenBank/DDBJ whole genome shotgun (WGS) entry which is preliminary data.</text>
</comment>
<evidence type="ECO:0000256" key="3">
    <source>
        <dbReference type="ARBA" id="ARBA00022989"/>
    </source>
</evidence>
<gene>
    <name evidence="7" type="ORF">A2415_04090</name>
</gene>
<evidence type="ECO:0000256" key="5">
    <source>
        <dbReference type="SAM" id="Phobius"/>
    </source>
</evidence>
<feature type="transmembrane region" description="Helical" evidence="5">
    <location>
        <begin position="403"/>
        <end position="425"/>
    </location>
</feature>
<feature type="transmembrane region" description="Helical" evidence="5">
    <location>
        <begin position="174"/>
        <end position="192"/>
    </location>
</feature>
<evidence type="ECO:0000256" key="2">
    <source>
        <dbReference type="ARBA" id="ARBA00022692"/>
    </source>
</evidence>
<feature type="transmembrane region" description="Helical" evidence="5">
    <location>
        <begin position="370"/>
        <end position="391"/>
    </location>
</feature>
<feature type="transmembrane region" description="Helical" evidence="5">
    <location>
        <begin position="201"/>
        <end position="219"/>
    </location>
</feature>
<feature type="transmembrane region" description="Helical" evidence="5">
    <location>
        <begin position="42"/>
        <end position="59"/>
    </location>
</feature>
<feature type="transmembrane region" description="Helical" evidence="5">
    <location>
        <begin position="132"/>
        <end position="154"/>
    </location>
</feature>
<dbReference type="GO" id="GO:0016020">
    <property type="term" value="C:membrane"/>
    <property type="evidence" value="ECO:0007669"/>
    <property type="project" value="UniProtKB-SubCell"/>
</dbReference>
<dbReference type="Pfam" id="PF04932">
    <property type="entry name" value="Wzy_C"/>
    <property type="match status" value="1"/>
</dbReference>
<dbReference type="PANTHER" id="PTHR37422:SF13">
    <property type="entry name" value="LIPOPOLYSACCHARIDE BIOSYNTHESIS PROTEIN PA4999-RELATED"/>
    <property type="match status" value="1"/>
</dbReference>
<dbReference type="EMBL" id="MEWA01000029">
    <property type="protein sequence ID" value="OGC68952.1"/>
    <property type="molecule type" value="Genomic_DNA"/>
</dbReference>
<feature type="domain" description="O-antigen ligase-related" evidence="6">
    <location>
        <begin position="207"/>
        <end position="383"/>
    </location>
</feature>
<dbReference type="Proteomes" id="UP000179113">
    <property type="component" value="Unassembled WGS sequence"/>
</dbReference>
<keyword evidence="2 5" id="KW-0812">Transmembrane</keyword>
<feature type="transmembrane region" description="Helical" evidence="5">
    <location>
        <begin position="250"/>
        <end position="270"/>
    </location>
</feature>
<feature type="transmembrane region" description="Helical" evidence="5">
    <location>
        <begin position="99"/>
        <end position="120"/>
    </location>
</feature>
<dbReference type="AlphaFoldDB" id="A0A1F4WHQ8"/>
<evidence type="ECO:0000256" key="4">
    <source>
        <dbReference type="ARBA" id="ARBA00023136"/>
    </source>
</evidence>
<sequence>MKDLKILQNVISNRYFYSFAFLFFFTPLIFSRSTNELFEFPKMFFVYIIGVLILGMFVLEKFLSNSKPKSMSLIPLLFLASFIVSTLLSSHLYTSVWGYYTRFNDGLLSVLICAAMYLIAKDTLSTDQLDKIFKISIVSLIPIGLLGVSQHFGLRFLWGGPAVDRVFSTFGQPNWMAQYIVLLLPLCVYYFVTSSTSWNRTVLWFFSAVFGFAGLWFSYSVSGVLSFIICLPVFSLLFMRGLIQEKKSFIKFLLLSFIFACTAIFNPGIFKDKVMDLQRDVQRFISQNITVYAQDTPDTNVYKVSDPGFIRYGLWKGTLELITSSPKVFLIGKGPETFPYEFQQYRSLDINYSSEWNFVMNKPHNYYLEIWAETGIVGLAIYLIWCIYLLLKLPPKYRPGLIGFLVTNIFGWPTVAVNLLFWLMLARAETKI</sequence>
<comment type="subcellular location">
    <subcellularLocation>
        <location evidence="1">Membrane</location>
        <topology evidence="1">Multi-pass membrane protein</topology>
    </subcellularLocation>
</comment>
<name>A0A1F4WHQ8_UNCKA</name>
<evidence type="ECO:0000313" key="8">
    <source>
        <dbReference type="Proteomes" id="UP000179113"/>
    </source>
</evidence>
<organism evidence="7 8">
    <name type="scientific">candidate division WWE3 bacterium RIFOXYC1_FULL_39_7</name>
    <dbReference type="NCBI Taxonomy" id="1802643"/>
    <lineage>
        <taxon>Bacteria</taxon>
        <taxon>Katanobacteria</taxon>
    </lineage>
</organism>
<proteinExistence type="predicted"/>
<feature type="transmembrane region" description="Helical" evidence="5">
    <location>
        <begin position="225"/>
        <end position="243"/>
    </location>
</feature>